<reference evidence="10 11" key="1">
    <citation type="submission" date="2016-01" db="EMBL/GenBank/DDBJ databases">
        <title>Whole genome sequencing of Bhargavaea cecembensis T14.</title>
        <authorList>
            <person name="Hong K.W."/>
        </authorList>
    </citation>
    <scope>NUCLEOTIDE SEQUENCE [LARGE SCALE GENOMIC DNA]</scope>
    <source>
        <strain evidence="10 11">T14</strain>
    </source>
</reference>
<keyword evidence="1 7" id="KW-1003">Cell membrane</keyword>
<dbReference type="GO" id="GO:0043093">
    <property type="term" value="P:FtsZ-dependent cytokinesis"/>
    <property type="evidence" value="ECO:0007669"/>
    <property type="project" value="UniProtKB-UniRule"/>
</dbReference>
<name>A0A161RJ77_9BACL</name>
<evidence type="ECO:0000256" key="4">
    <source>
        <dbReference type="ARBA" id="ARBA00022989"/>
    </source>
</evidence>
<dbReference type="RefSeq" id="WP_063179520.1">
    <property type="nucleotide sequence ID" value="NZ_LQNT01000009.1"/>
</dbReference>
<evidence type="ECO:0000313" key="11">
    <source>
        <dbReference type="Proteomes" id="UP000076490"/>
    </source>
</evidence>
<proteinExistence type="inferred from homology"/>
<dbReference type="OrthoDB" id="14664at2"/>
<dbReference type="NCBIfam" id="TIGR02209">
    <property type="entry name" value="ftsL_broad"/>
    <property type="match status" value="1"/>
</dbReference>
<feature type="transmembrane region" description="Helical" evidence="7">
    <location>
        <begin position="45"/>
        <end position="64"/>
    </location>
</feature>
<sequence length="127" mass="14390">MALEARKFDHAYIQEPEITRVPAPAQEPEKQPKRRNKWFTKGEKTLFVAFIAAVAMFAVILLQAQSSLNAVNKEIQLIQSDITETAKQNHDLSIQVSEKSTYERIWGKARELGLSLNEKNVKVVPGQ</sequence>
<comment type="function">
    <text evidence="7">Essential cell division protein.</text>
</comment>
<dbReference type="GO" id="GO:0032153">
    <property type="term" value="C:cell division site"/>
    <property type="evidence" value="ECO:0007669"/>
    <property type="project" value="UniProtKB-UniRule"/>
</dbReference>
<keyword evidence="3 7" id="KW-0812">Transmembrane</keyword>
<keyword evidence="6 7" id="KW-0131">Cell cycle</keyword>
<dbReference type="InterPro" id="IPR011922">
    <property type="entry name" value="Cell_div_FtsL"/>
</dbReference>
<keyword evidence="5 7" id="KW-0472">Membrane</keyword>
<evidence type="ECO:0000256" key="1">
    <source>
        <dbReference type="ARBA" id="ARBA00022475"/>
    </source>
</evidence>
<dbReference type="Proteomes" id="UP000076490">
    <property type="component" value="Unassembled WGS sequence"/>
</dbReference>
<evidence type="ECO:0000256" key="3">
    <source>
        <dbReference type="ARBA" id="ARBA00022692"/>
    </source>
</evidence>
<accession>A0A161RJ77</accession>
<dbReference type="EMBL" id="LQNT01000009">
    <property type="protein sequence ID" value="KZE38238.1"/>
    <property type="molecule type" value="Genomic_DNA"/>
</dbReference>
<dbReference type="AlphaFoldDB" id="A0A161RJ77"/>
<evidence type="ECO:0000256" key="9">
    <source>
        <dbReference type="SAM" id="MobiDB-lite"/>
    </source>
</evidence>
<dbReference type="InterPro" id="IPR007060">
    <property type="entry name" value="FtsL/DivIC"/>
</dbReference>
<keyword evidence="4 7" id="KW-1133">Transmembrane helix</keyword>
<comment type="subcellular location">
    <subcellularLocation>
        <location evidence="7">Cell membrane</location>
        <topology evidence="7">Single-pass type II membrane protein</topology>
    </subcellularLocation>
    <text evidence="7">Localizes to the division septum where it forms a ring structure.</text>
</comment>
<dbReference type="Pfam" id="PF04977">
    <property type="entry name" value="DivIC"/>
    <property type="match status" value="1"/>
</dbReference>
<dbReference type="GO" id="GO:0005886">
    <property type="term" value="C:plasma membrane"/>
    <property type="evidence" value="ECO:0007669"/>
    <property type="project" value="UniProtKB-SubCell"/>
</dbReference>
<evidence type="ECO:0000256" key="8">
    <source>
        <dbReference type="NCBIfam" id="TIGR02209"/>
    </source>
</evidence>
<evidence type="ECO:0000256" key="7">
    <source>
        <dbReference type="HAMAP-Rule" id="MF_00910"/>
    </source>
</evidence>
<evidence type="ECO:0000256" key="6">
    <source>
        <dbReference type="ARBA" id="ARBA00023306"/>
    </source>
</evidence>
<feature type="region of interest" description="Disordered" evidence="9">
    <location>
        <begin position="17"/>
        <end position="36"/>
    </location>
</feature>
<comment type="similarity">
    <text evidence="7">Belongs to the FtsL family.</text>
</comment>
<organism evidence="10 11">
    <name type="scientific">Bhargavaea cecembensis</name>
    <dbReference type="NCBI Taxonomy" id="394098"/>
    <lineage>
        <taxon>Bacteria</taxon>
        <taxon>Bacillati</taxon>
        <taxon>Bacillota</taxon>
        <taxon>Bacilli</taxon>
        <taxon>Bacillales</taxon>
        <taxon>Caryophanaceae</taxon>
        <taxon>Bhargavaea</taxon>
    </lineage>
</organism>
<dbReference type="HAMAP" id="MF_00910">
    <property type="entry name" value="FtsL"/>
    <property type="match status" value="1"/>
</dbReference>
<gene>
    <name evidence="7" type="primary">ftsL</name>
    <name evidence="10" type="ORF">AV656_04770</name>
</gene>
<keyword evidence="2 7" id="KW-0132">Cell division</keyword>
<evidence type="ECO:0000256" key="5">
    <source>
        <dbReference type="ARBA" id="ARBA00023136"/>
    </source>
</evidence>
<comment type="caution">
    <text evidence="10">The sequence shown here is derived from an EMBL/GenBank/DDBJ whole genome shotgun (WGS) entry which is preliminary data.</text>
</comment>
<evidence type="ECO:0000256" key="2">
    <source>
        <dbReference type="ARBA" id="ARBA00022618"/>
    </source>
</evidence>
<evidence type="ECO:0000313" key="10">
    <source>
        <dbReference type="EMBL" id="KZE38238.1"/>
    </source>
</evidence>
<protein>
    <recommendedName>
        <fullName evidence="7 8">Cell division protein FtsL</fullName>
    </recommendedName>
</protein>